<reference evidence="1 2" key="1">
    <citation type="submission" date="2015-04" db="EMBL/GenBank/DDBJ databases">
        <title>Draft Genome Sequences of Eight Spore-Forming Food Isolates of Bacillus cereus Genome sequencing.</title>
        <authorList>
            <person name="Krawcyk A.O."/>
            <person name="de Jong A."/>
            <person name="Eijlander R.T."/>
            <person name="Berendsen E.M."/>
            <person name="Holsappel S."/>
            <person name="Wells-Bennik M."/>
            <person name="Kuipers O.P."/>
        </authorList>
    </citation>
    <scope>NUCLEOTIDE SEQUENCE [LARGE SCALE GENOMIC DNA]</scope>
    <source>
        <strain evidence="1 2">B4077</strain>
    </source>
</reference>
<dbReference type="AlphaFoldDB" id="A0A0G8F0J4"/>
<dbReference type="RefSeq" id="WP_046955419.1">
    <property type="nucleotide sequence ID" value="NZ_LCYI01000024.1"/>
</dbReference>
<sequence>MNLLEQYIEEVISEEPYTEEWTNEFDKKFVKVKLVTNGYGRKRNEEQIFDTDKWEKVKEQGYYMG</sequence>
<dbReference type="Proteomes" id="UP000035214">
    <property type="component" value="Unassembled WGS sequence"/>
</dbReference>
<evidence type="ECO:0000313" key="2">
    <source>
        <dbReference type="Proteomes" id="UP000035214"/>
    </source>
</evidence>
<proteinExistence type="predicted"/>
<dbReference type="EMBL" id="LCYI01000024">
    <property type="protein sequence ID" value="KLA29252.1"/>
    <property type="molecule type" value="Genomic_DNA"/>
</dbReference>
<comment type="caution">
    <text evidence="1">The sequence shown here is derived from an EMBL/GenBank/DDBJ whole genome shotgun (WGS) entry which is preliminary data.</text>
</comment>
<protein>
    <submittedName>
        <fullName evidence="1">Uncharacterized protein</fullName>
    </submittedName>
</protein>
<name>A0A0G8F0J4_BACCE</name>
<organism evidence="1 2">
    <name type="scientific">Bacillus cereus</name>
    <dbReference type="NCBI Taxonomy" id="1396"/>
    <lineage>
        <taxon>Bacteria</taxon>
        <taxon>Bacillati</taxon>
        <taxon>Bacillota</taxon>
        <taxon>Bacilli</taxon>
        <taxon>Bacillales</taxon>
        <taxon>Bacillaceae</taxon>
        <taxon>Bacillus</taxon>
        <taxon>Bacillus cereus group</taxon>
    </lineage>
</organism>
<accession>A0A0G8F0J4</accession>
<evidence type="ECO:0000313" key="1">
    <source>
        <dbReference type="EMBL" id="KLA29252.1"/>
    </source>
</evidence>
<gene>
    <name evidence="1" type="ORF">B4077_0851</name>
</gene>
<dbReference type="PATRIC" id="fig|1396.428.peg.4737"/>